<dbReference type="PANTHER" id="PTHR36503">
    <property type="entry name" value="BLR2520 PROTEIN"/>
    <property type="match status" value="1"/>
</dbReference>
<dbReference type="SUPFAM" id="SSF54593">
    <property type="entry name" value="Glyoxalase/Bleomycin resistance protein/Dihydroxybiphenyl dioxygenase"/>
    <property type="match status" value="1"/>
</dbReference>
<dbReference type="InterPro" id="IPR029068">
    <property type="entry name" value="Glyas_Bleomycin-R_OHBP_Dase"/>
</dbReference>
<evidence type="ECO:0000259" key="1">
    <source>
        <dbReference type="Pfam" id="PF00903"/>
    </source>
</evidence>
<dbReference type="AlphaFoldDB" id="A0A839NDS5"/>
<dbReference type="RefSeq" id="WP_183321237.1">
    <property type="nucleotide sequence ID" value="NZ_JACHVQ010000002.1"/>
</dbReference>
<sequence>MEMQLSMVVLEVRDIHRSIEFYRQLGLDLPDPPAERPISIVRMGSGVSLLLVEGFAGTNDPTWQRPTGGYQQLLEFYAGKDAGVDAMWEKLTAAGHHGRMAPKQTQGPYAAMVDDPDGNVILLTSDEAARVDGEEGA</sequence>
<accession>A0A839NDS5</accession>
<keyword evidence="3" id="KW-1185">Reference proteome</keyword>
<dbReference type="PANTHER" id="PTHR36503:SF3">
    <property type="entry name" value="BLR0126 PROTEIN"/>
    <property type="match status" value="1"/>
</dbReference>
<keyword evidence="2" id="KW-0456">Lyase</keyword>
<dbReference type="EMBL" id="JACHVQ010000002">
    <property type="protein sequence ID" value="MBB2892841.1"/>
    <property type="molecule type" value="Genomic_DNA"/>
</dbReference>
<name>A0A839NDS5_9MICO</name>
<dbReference type="InterPro" id="IPR004360">
    <property type="entry name" value="Glyas_Fos-R_dOase_dom"/>
</dbReference>
<dbReference type="Pfam" id="PF00903">
    <property type="entry name" value="Glyoxalase"/>
    <property type="match status" value="1"/>
</dbReference>
<feature type="domain" description="Glyoxalase/fosfomycin resistance/dioxygenase" evidence="1">
    <location>
        <begin position="5"/>
        <end position="121"/>
    </location>
</feature>
<comment type="caution">
    <text evidence="2">The sequence shown here is derived from an EMBL/GenBank/DDBJ whole genome shotgun (WGS) entry which is preliminary data.</text>
</comment>
<proteinExistence type="predicted"/>
<organism evidence="2 3">
    <name type="scientific">Flexivirga oryzae</name>
    <dbReference type="NCBI Taxonomy" id="1794944"/>
    <lineage>
        <taxon>Bacteria</taxon>
        <taxon>Bacillati</taxon>
        <taxon>Actinomycetota</taxon>
        <taxon>Actinomycetes</taxon>
        <taxon>Micrococcales</taxon>
        <taxon>Dermacoccaceae</taxon>
        <taxon>Flexivirga</taxon>
    </lineage>
</organism>
<dbReference type="Gene3D" id="3.10.180.10">
    <property type="entry name" value="2,3-Dihydroxybiphenyl 1,2-Dioxygenase, domain 1"/>
    <property type="match status" value="1"/>
</dbReference>
<gene>
    <name evidence="2" type="ORF">FHU39_002859</name>
</gene>
<dbReference type="GO" id="GO:0016829">
    <property type="term" value="F:lyase activity"/>
    <property type="evidence" value="ECO:0007669"/>
    <property type="project" value="UniProtKB-KW"/>
</dbReference>
<evidence type="ECO:0000313" key="2">
    <source>
        <dbReference type="EMBL" id="MBB2892841.1"/>
    </source>
</evidence>
<reference evidence="2 3" key="1">
    <citation type="submission" date="2020-08" db="EMBL/GenBank/DDBJ databases">
        <title>Sequencing the genomes of 1000 actinobacteria strains.</title>
        <authorList>
            <person name="Klenk H.-P."/>
        </authorList>
    </citation>
    <scope>NUCLEOTIDE SEQUENCE [LARGE SCALE GENOMIC DNA]</scope>
    <source>
        <strain evidence="2 3">DSM 105369</strain>
    </source>
</reference>
<dbReference type="Proteomes" id="UP000559182">
    <property type="component" value="Unassembled WGS sequence"/>
</dbReference>
<evidence type="ECO:0000313" key="3">
    <source>
        <dbReference type="Proteomes" id="UP000559182"/>
    </source>
</evidence>
<protein>
    <submittedName>
        <fullName evidence="2">Putative lactoylglutathione lyase</fullName>
    </submittedName>
</protein>